<accession>A0A540LXT1</accession>
<reference evidence="1 2" key="1">
    <citation type="journal article" date="2019" name="G3 (Bethesda)">
        <title>Sequencing of a Wild Apple (Malus baccata) Genome Unravels the Differences Between Cultivated and Wild Apple Species Regarding Disease Resistance and Cold Tolerance.</title>
        <authorList>
            <person name="Chen X."/>
        </authorList>
    </citation>
    <scope>NUCLEOTIDE SEQUENCE [LARGE SCALE GENOMIC DNA]</scope>
    <source>
        <strain evidence="2">cv. Shandingzi</strain>
        <tissue evidence="1">Leaves</tissue>
    </source>
</reference>
<evidence type="ECO:0000313" key="1">
    <source>
        <dbReference type="EMBL" id="TQD91294.1"/>
    </source>
</evidence>
<dbReference type="Proteomes" id="UP000315295">
    <property type="component" value="Unassembled WGS sequence"/>
</dbReference>
<dbReference type="AlphaFoldDB" id="A0A540LXT1"/>
<keyword evidence="2" id="KW-1185">Reference proteome</keyword>
<dbReference type="EMBL" id="VIEB01000424">
    <property type="protein sequence ID" value="TQD91294.1"/>
    <property type="molecule type" value="Genomic_DNA"/>
</dbReference>
<sequence>MFDAKQFVSNFSFLGFSNLNDQFDVSLKRFLSNSYDLHFASLPTLSSALSPLSQMSTTSLSLMMVNGSYCALYAVRFTISSRYEHHGKVEVCVNGKSFGLNWKL</sequence>
<protein>
    <submittedName>
        <fullName evidence="1">Uncharacterized protein</fullName>
    </submittedName>
</protein>
<proteinExistence type="predicted"/>
<gene>
    <name evidence="1" type="ORF">C1H46_023106</name>
</gene>
<evidence type="ECO:0000313" key="2">
    <source>
        <dbReference type="Proteomes" id="UP000315295"/>
    </source>
</evidence>
<name>A0A540LXT1_MALBA</name>
<comment type="caution">
    <text evidence="1">The sequence shown here is derived from an EMBL/GenBank/DDBJ whole genome shotgun (WGS) entry which is preliminary data.</text>
</comment>
<organism evidence="1 2">
    <name type="scientific">Malus baccata</name>
    <name type="common">Siberian crab apple</name>
    <name type="synonym">Pyrus baccata</name>
    <dbReference type="NCBI Taxonomy" id="106549"/>
    <lineage>
        <taxon>Eukaryota</taxon>
        <taxon>Viridiplantae</taxon>
        <taxon>Streptophyta</taxon>
        <taxon>Embryophyta</taxon>
        <taxon>Tracheophyta</taxon>
        <taxon>Spermatophyta</taxon>
        <taxon>Magnoliopsida</taxon>
        <taxon>eudicotyledons</taxon>
        <taxon>Gunneridae</taxon>
        <taxon>Pentapetalae</taxon>
        <taxon>rosids</taxon>
        <taxon>fabids</taxon>
        <taxon>Rosales</taxon>
        <taxon>Rosaceae</taxon>
        <taxon>Amygdaloideae</taxon>
        <taxon>Maleae</taxon>
        <taxon>Malus</taxon>
    </lineage>
</organism>